<feature type="signal peptide" evidence="6">
    <location>
        <begin position="1"/>
        <end position="21"/>
    </location>
</feature>
<keyword evidence="3 6" id="KW-0732">Signal</keyword>
<evidence type="ECO:0000256" key="6">
    <source>
        <dbReference type="SAM" id="SignalP"/>
    </source>
</evidence>
<accession>A0A1S5R122</accession>
<proteinExistence type="evidence at transcript level"/>
<dbReference type="AlphaFoldDB" id="A0A1S5R122"/>
<evidence type="ECO:0000256" key="4">
    <source>
        <dbReference type="ARBA" id="ARBA00023180"/>
    </source>
</evidence>
<evidence type="ECO:0000256" key="5">
    <source>
        <dbReference type="ARBA" id="ARBA00034321"/>
    </source>
</evidence>
<feature type="chain" id="PRO_5012661555" evidence="6">
    <location>
        <begin position="22"/>
        <end position="140"/>
    </location>
</feature>
<comment type="similarity">
    <text evidence="5">Belongs to the salp15 family.</text>
</comment>
<dbReference type="GO" id="GO:0005576">
    <property type="term" value="C:extracellular region"/>
    <property type="evidence" value="ECO:0007669"/>
    <property type="project" value="UniProtKB-SubCell"/>
</dbReference>
<dbReference type="InterPro" id="IPR021971">
    <property type="entry name" value="Salp15"/>
</dbReference>
<organism evidence="7">
    <name type="scientific">Ixodes holocyclus</name>
    <name type="common">Australian paralysis tick</name>
    <dbReference type="NCBI Taxonomy" id="65647"/>
    <lineage>
        <taxon>Eukaryota</taxon>
        <taxon>Metazoa</taxon>
        <taxon>Ecdysozoa</taxon>
        <taxon>Arthropoda</taxon>
        <taxon>Chelicerata</taxon>
        <taxon>Arachnida</taxon>
        <taxon>Acari</taxon>
        <taxon>Parasitiformes</taxon>
        <taxon>Ixodida</taxon>
        <taxon>Ixodoidea</taxon>
        <taxon>Ixodidae</taxon>
        <taxon>Ixodinae</taxon>
        <taxon>Ixodes</taxon>
    </lineage>
</organism>
<reference evidence="7" key="1">
    <citation type="submission" date="2016-03" db="EMBL/GenBank/DDBJ databases">
        <title>Identification and analysis of Ixodes holocyclus Sal-15 like proteins.</title>
        <authorList>
            <person name="Rodriguez Valle M."/>
            <person name="Booth M."/>
            <person name="Barrero R."/>
            <person name="Lew Tabor A."/>
            <person name="Bellgard M."/>
        </authorList>
    </citation>
    <scope>NUCLEOTIDE SEQUENCE</scope>
</reference>
<comment type="subcellular location">
    <subcellularLocation>
        <location evidence="1">Secreted</location>
    </subcellularLocation>
</comment>
<sequence>MKIVSLLALCTFFYSICFTNGESDPTVETPQTTKRSPADALKDGLPNFITNATGFMGKLLKDCYSNMNTSLYNTSLYNISVARVNKNNISFPNCTFLCTLNVTTTLESNILRLPEGTACGHSGETCPPQGKCPAGSPDGC</sequence>
<name>A0A1S5R122_IXOHO</name>
<evidence type="ECO:0000256" key="2">
    <source>
        <dbReference type="ARBA" id="ARBA00022525"/>
    </source>
</evidence>
<dbReference type="Pfam" id="PF12115">
    <property type="entry name" value="Salp15"/>
    <property type="match status" value="1"/>
</dbReference>
<evidence type="ECO:0000313" key="7">
    <source>
        <dbReference type="EMBL" id="ANA07188.1"/>
    </source>
</evidence>
<keyword evidence="4" id="KW-0325">Glycoprotein</keyword>
<evidence type="ECO:0000256" key="3">
    <source>
        <dbReference type="ARBA" id="ARBA00022729"/>
    </source>
</evidence>
<keyword evidence="2" id="KW-0964">Secreted</keyword>
<evidence type="ECO:0000256" key="1">
    <source>
        <dbReference type="ARBA" id="ARBA00004613"/>
    </source>
</evidence>
<dbReference type="EMBL" id="KU948299">
    <property type="protein sequence ID" value="ANA07188.1"/>
    <property type="molecule type" value="mRNA"/>
</dbReference>
<protein>
    <submittedName>
        <fullName evidence="7">Secreted salivary protein Salp15</fullName>
    </submittedName>
</protein>